<dbReference type="EMBL" id="NDWU01000017">
    <property type="protein sequence ID" value="PUA31453.1"/>
    <property type="molecule type" value="Genomic_DNA"/>
</dbReference>
<dbReference type="Gene3D" id="1.20.1170.10">
    <property type="match status" value="1"/>
</dbReference>
<accession>A0A2R7Y1X3</accession>
<comment type="caution">
    <text evidence="2">The sequence shown here is derived from an EMBL/GenBank/DDBJ whole genome shotgun (WGS) entry which is preliminary data.</text>
</comment>
<feature type="coiled-coil region" evidence="1">
    <location>
        <begin position="10"/>
        <end position="51"/>
    </location>
</feature>
<sequence>MTMEYGDVEVERLKEKIKELSSTIKQLEGAARELSKDLDSLHEKKKEVRQRFLSMIDEKKKVLESYKKLKSDLKECYALRGTLVKQLRVIEKETKHLRGCTDVGTMRERIKSIEWTIHTSILKPSEERRLFLEAKKLEEAVALIEKRDSLVASIRAQDEKIRSIEDELSGLRNKLNYFNDEIGKLKDAYEKLKKDADEKHRAYIQLKDRLSRAEAEQILLQSKLTVWVERVKKAMDDAARQKEEEFKKRVIAEAREKLLKGKKLTFQELKLLLESCDDFKL</sequence>
<keyword evidence="1" id="KW-0175">Coiled coil</keyword>
<evidence type="ECO:0000313" key="2">
    <source>
        <dbReference type="EMBL" id="PUA31453.1"/>
    </source>
</evidence>
<dbReference type="Proteomes" id="UP000244066">
    <property type="component" value="Unassembled WGS sequence"/>
</dbReference>
<dbReference type="GO" id="GO:0042175">
    <property type="term" value="C:nuclear outer membrane-endoplasmic reticulum membrane network"/>
    <property type="evidence" value="ECO:0007669"/>
    <property type="project" value="TreeGrafter"/>
</dbReference>
<dbReference type="AlphaFoldDB" id="A0A2R7Y1X3"/>
<protein>
    <recommendedName>
        <fullName evidence="4">Phosphoserine phosphatase</fullName>
    </recommendedName>
</protein>
<feature type="coiled-coil region" evidence="1">
    <location>
        <begin position="154"/>
        <end position="248"/>
    </location>
</feature>
<reference evidence="2 3" key="1">
    <citation type="submission" date="2017-04" db="EMBL/GenBank/DDBJ databases">
        <title>Draft Aigarchaeota genome from a New Zealand hot spring.</title>
        <authorList>
            <person name="Reysenbach A.-L."/>
            <person name="Donaho J.A."/>
            <person name="Gerhart J."/>
            <person name="Kelley J.F."/>
            <person name="Kouba K."/>
            <person name="Podar M."/>
            <person name="Stott M."/>
        </authorList>
    </citation>
    <scope>NUCLEOTIDE SEQUENCE [LARGE SCALE GENOMIC DNA]</scope>
    <source>
        <strain evidence="2">NZ13_MG1</strain>
    </source>
</reference>
<gene>
    <name evidence="2" type="ORF">B9J98_06285</name>
</gene>
<dbReference type="InterPro" id="IPR039604">
    <property type="entry name" value="Bfr1"/>
</dbReference>
<evidence type="ECO:0000313" key="3">
    <source>
        <dbReference type="Proteomes" id="UP000244066"/>
    </source>
</evidence>
<dbReference type="InterPro" id="IPR055545">
    <property type="entry name" value="DUF7121"/>
</dbReference>
<evidence type="ECO:0000256" key="1">
    <source>
        <dbReference type="SAM" id="Coils"/>
    </source>
</evidence>
<evidence type="ECO:0008006" key="4">
    <source>
        <dbReference type="Google" id="ProtNLM"/>
    </source>
</evidence>
<dbReference type="GO" id="GO:0003729">
    <property type="term" value="F:mRNA binding"/>
    <property type="evidence" value="ECO:0007669"/>
    <property type="project" value="TreeGrafter"/>
</dbReference>
<dbReference type="PANTHER" id="PTHR31027:SF2">
    <property type="entry name" value="LEBERCILIN DOMAIN-CONTAINING PROTEIN"/>
    <property type="match status" value="1"/>
</dbReference>
<dbReference type="GO" id="GO:0008298">
    <property type="term" value="P:intracellular mRNA localization"/>
    <property type="evidence" value="ECO:0007669"/>
    <property type="project" value="TreeGrafter"/>
</dbReference>
<dbReference type="Pfam" id="PF23435">
    <property type="entry name" value="DUF7121"/>
    <property type="match status" value="1"/>
</dbReference>
<name>A0A2R7Y1X3_9ARCH</name>
<dbReference type="PANTHER" id="PTHR31027">
    <property type="entry name" value="NUCLEAR SEGREGATION PROTEIN BFR1"/>
    <property type="match status" value="1"/>
</dbReference>
<organism evidence="2 3">
    <name type="scientific">Candidatus Terraquivivens tikiterensis</name>
    <dbReference type="NCBI Taxonomy" id="1980982"/>
    <lineage>
        <taxon>Archaea</taxon>
        <taxon>Nitrososphaerota</taxon>
        <taxon>Candidatus Wolframiiraptoraceae</taxon>
        <taxon>Candidatus Terraquivivens</taxon>
    </lineage>
</organism>
<proteinExistence type="predicted"/>
<dbReference type="GO" id="GO:1990904">
    <property type="term" value="C:ribonucleoprotein complex"/>
    <property type="evidence" value="ECO:0007669"/>
    <property type="project" value="TreeGrafter"/>
</dbReference>